<keyword evidence="2" id="KW-0732">Signal</keyword>
<dbReference type="InterPro" id="IPR008965">
    <property type="entry name" value="CBM2/CBM3_carb-bd_dom_sf"/>
</dbReference>
<accession>A0A1G2ED28</accession>
<evidence type="ECO:0000256" key="1">
    <source>
        <dbReference type="SAM" id="Phobius"/>
    </source>
</evidence>
<feature type="transmembrane region" description="Helical" evidence="1">
    <location>
        <begin position="362"/>
        <end position="384"/>
    </location>
</feature>
<evidence type="ECO:0008006" key="5">
    <source>
        <dbReference type="Google" id="ProtNLM"/>
    </source>
</evidence>
<keyword evidence="1" id="KW-0812">Transmembrane</keyword>
<feature type="chain" id="PRO_5009582707" description="Cohesin domain-containing protein" evidence="2">
    <location>
        <begin position="22"/>
        <end position="417"/>
    </location>
</feature>
<dbReference type="CDD" id="cd08547">
    <property type="entry name" value="Type_II_cohesin"/>
    <property type="match status" value="1"/>
</dbReference>
<dbReference type="AlphaFoldDB" id="A0A1G2ED28"/>
<reference evidence="3 4" key="1">
    <citation type="journal article" date="2016" name="Nat. Commun.">
        <title>Thousands of microbial genomes shed light on interconnected biogeochemical processes in an aquifer system.</title>
        <authorList>
            <person name="Anantharaman K."/>
            <person name="Brown C.T."/>
            <person name="Hug L.A."/>
            <person name="Sharon I."/>
            <person name="Castelle C.J."/>
            <person name="Probst A.J."/>
            <person name="Thomas B.C."/>
            <person name="Singh A."/>
            <person name="Wilkins M.J."/>
            <person name="Karaoz U."/>
            <person name="Brodie E.L."/>
            <person name="Williams K.H."/>
            <person name="Hubbard S.S."/>
            <person name="Banfield J.F."/>
        </authorList>
    </citation>
    <scope>NUCLEOTIDE SEQUENCE [LARGE SCALE GENOMIC DNA]</scope>
</reference>
<dbReference type="EMBL" id="MHMG01000012">
    <property type="protein sequence ID" value="OGZ23649.1"/>
    <property type="molecule type" value="Genomic_DNA"/>
</dbReference>
<protein>
    <recommendedName>
        <fullName evidence="5">Cohesin domain-containing protein</fullName>
    </recommendedName>
</protein>
<dbReference type="Gene3D" id="2.60.40.10">
    <property type="entry name" value="Immunoglobulins"/>
    <property type="match status" value="1"/>
</dbReference>
<keyword evidence="1" id="KW-1133">Transmembrane helix</keyword>
<dbReference type="InterPro" id="IPR013783">
    <property type="entry name" value="Ig-like_fold"/>
</dbReference>
<dbReference type="Proteomes" id="UP000176406">
    <property type="component" value="Unassembled WGS sequence"/>
</dbReference>
<sequence length="417" mass="45612">MKAFFALLFANLAFLSLPIESDATGQAKLFLSPSTGSFIVGSTFDVSVIVDTDEVSINTVKTEIYFPADYLQITAPSSGKSFFSLWLEQPVYSNIEGTISFAGGIPGGIKTSSGIVSTITFRAIKAGEAVIKILPSSNVLANDGKGTQILSTIINGAYTLKPKPPEGPVVFSQTHPDENSWYNNNNPVVSWEKEAGVTNFSFILDGYPSTQPDNNSDIQETTKAYENLADGLWYFHIKSLKENAWGATSNFLLRIDTTPPAKFKPKVEFLLAQIVGRAFVSFHTTDALSGIDRYEVAVIDKSEPPLGSPVFIEAESPYQLPKAISENLRVTVRAADKAGNIRDESADVNSSSSMISKLKNNMLIVFSSALIIAFFIFLITPFPVRQKIINLFEKLKSKISAKIVSLKRKGSQEDYRN</sequence>
<feature type="signal peptide" evidence="2">
    <location>
        <begin position="1"/>
        <end position="21"/>
    </location>
</feature>
<keyword evidence="1" id="KW-0472">Membrane</keyword>
<comment type="caution">
    <text evidence="3">The sequence shown here is derived from an EMBL/GenBank/DDBJ whole genome shotgun (WGS) entry which is preliminary data.</text>
</comment>
<gene>
    <name evidence="3" type="ORF">A3A08_02175</name>
</gene>
<evidence type="ECO:0000313" key="3">
    <source>
        <dbReference type="EMBL" id="OGZ23649.1"/>
    </source>
</evidence>
<name>A0A1G2ED28_9BACT</name>
<proteinExistence type="predicted"/>
<evidence type="ECO:0000256" key="2">
    <source>
        <dbReference type="SAM" id="SignalP"/>
    </source>
</evidence>
<dbReference type="SUPFAM" id="SSF49384">
    <property type="entry name" value="Carbohydrate-binding domain"/>
    <property type="match status" value="1"/>
</dbReference>
<dbReference type="GO" id="GO:0030246">
    <property type="term" value="F:carbohydrate binding"/>
    <property type="evidence" value="ECO:0007669"/>
    <property type="project" value="InterPro"/>
</dbReference>
<dbReference type="Gene3D" id="2.60.40.680">
    <property type="match status" value="1"/>
</dbReference>
<evidence type="ECO:0000313" key="4">
    <source>
        <dbReference type="Proteomes" id="UP000176406"/>
    </source>
</evidence>
<organism evidence="3 4">
    <name type="scientific">Candidatus Nealsonbacteria bacterium RIFCSPLOWO2_01_FULL_41_9</name>
    <dbReference type="NCBI Taxonomy" id="1801671"/>
    <lineage>
        <taxon>Bacteria</taxon>
        <taxon>Candidatus Nealsoniibacteriota</taxon>
    </lineage>
</organism>